<gene>
    <name evidence="1" type="ORF">HUK84_16805</name>
</gene>
<dbReference type="Gene3D" id="3.40.50.720">
    <property type="entry name" value="NAD(P)-binding Rossmann-like Domain"/>
    <property type="match status" value="1"/>
</dbReference>
<dbReference type="Proteomes" id="UP000534870">
    <property type="component" value="Unassembled WGS sequence"/>
</dbReference>
<dbReference type="InterPro" id="IPR036291">
    <property type="entry name" value="NAD(P)-bd_dom_sf"/>
</dbReference>
<name>A0A7Y7IZN6_9PROT</name>
<feature type="non-terminal residue" evidence="1">
    <location>
        <position position="61"/>
    </location>
</feature>
<sequence length="61" mass="6001">MNQKTMSADGKGGQAGGDITPLRIGVAGLGTVGAGLVKLLRANESIVADRAGRPIVVTAVA</sequence>
<proteinExistence type="predicted"/>
<dbReference type="SUPFAM" id="SSF51735">
    <property type="entry name" value="NAD(P)-binding Rossmann-fold domains"/>
    <property type="match status" value="1"/>
</dbReference>
<evidence type="ECO:0000313" key="1">
    <source>
        <dbReference type="EMBL" id="NVN12765.1"/>
    </source>
</evidence>
<comment type="caution">
    <text evidence="1">The sequence shown here is derived from an EMBL/GenBank/DDBJ whole genome shotgun (WGS) entry which is preliminary data.</text>
</comment>
<protein>
    <submittedName>
        <fullName evidence="1">Homoserine dehydrogenase</fullName>
    </submittedName>
</protein>
<evidence type="ECO:0000313" key="2">
    <source>
        <dbReference type="Proteomes" id="UP000534870"/>
    </source>
</evidence>
<dbReference type="EMBL" id="JABXXP010000575">
    <property type="protein sequence ID" value="NVN12765.1"/>
    <property type="molecule type" value="Genomic_DNA"/>
</dbReference>
<dbReference type="AlphaFoldDB" id="A0A7Y7IZN6"/>
<reference evidence="1 2" key="1">
    <citation type="submission" date="2020-06" db="EMBL/GenBank/DDBJ databases">
        <title>Description of novel acetic acid bacteria.</title>
        <authorList>
            <person name="Sombolestani A."/>
        </authorList>
    </citation>
    <scope>NUCLEOTIDE SEQUENCE [LARGE SCALE GENOMIC DNA]</scope>
    <source>
        <strain evidence="1 2">LMG 31431</strain>
    </source>
</reference>
<organism evidence="1 2">
    <name type="scientific">Nguyenibacter vanlangensis</name>
    <dbReference type="NCBI Taxonomy" id="1216886"/>
    <lineage>
        <taxon>Bacteria</taxon>
        <taxon>Pseudomonadati</taxon>
        <taxon>Pseudomonadota</taxon>
        <taxon>Alphaproteobacteria</taxon>
        <taxon>Acetobacterales</taxon>
        <taxon>Acetobacteraceae</taxon>
        <taxon>Nguyenibacter</taxon>
    </lineage>
</organism>
<accession>A0A7Y7IZN6</accession>